<organism evidence="2 3">
    <name type="scientific">Morus notabilis</name>
    <dbReference type="NCBI Taxonomy" id="981085"/>
    <lineage>
        <taxon>Eukaryota</taxon>
        <taxon>Viridiplantae</taxon>
        <taxon>Streptophyta</taxon>
        <taxon>Embryophyta</taxon>
        <taxon>Tracheophyta</taxon>
        <taxon>Spermatophyta</taxon>
        <taxon>Magnoliopsida</taxon>
        <taxon>eudicotyledons</taxon>
        <taxon>Gunneridae</taxon>
        <taxon>Pentapetalae</taxon>
        <taxon>rosids</taxon>
        <taxon>fabids</taxon>
        <taxon>Rosales</taxon>
        <taxon>Moraceae</taxon>
        <taxon>Moreae</taxon>
        <taxon>Morus</taxon>
    </lineage>
</organism>
<protein>
    <submittedName>
        <fullName evidence="2">Uncharacterized protein</fullName>
    </submittedName>
</protein>
<evidence type="ECO:0000256" key="1">
    <source>
        <dbReference type="SAM" id="MobiDB-lite"/>
    </source>
</evidence>
<accession>W9SML6</accession>
<dbReference type="EMBL" id="KE346357">
    <property type="protein sequence ID" value="EXC35178.1"/>
    <property type="molecule type" value="Genomic_DNA"/>
</dbReference>
<sequence length="103" mass="11692">MEKIPPRRKYDPTLIRRRLFGLKNPSASSSAKLPEENRRWNFMKSYRENDPNFPPVTPTDDQAATRASNDELPTEIPSLHRRPPEARHLLAAATAAVAGVIKF</sequence>
<keyword evidence="3" id="KW-1185">Reference proteome</keyword>
<evidence type="ECO:0000313" key="2">
    <source>
        <dbReference type="EMBL" id="EXC35178.1"/>
    </source>
</evidence>
<gene>
    <name evidence="2" type="ORF">L484_022731</name>
</gene>
<evidence type="ECO:0000313" key="3">
    <source>
        <dbReference type="Proteomes" id="UP000030645"/>
    </source>
</evidence>
<dbReference type="AlphaFoldDB" id="W9SML6"/>
<reference evidence="3" key="1">
    <citation type="submission" date="2013-01" db="EMBL/GenBank/DDBJ databases">
        <title>Draft Genome Sequence of a Mulberry Tree, Morus notabilis C.K. Schneid.</title>
        <authorList>
            <person name="He N."/>
            <person name="Zhao S."/>
        </authorList>
    </citation>
    <scope>NUCLEOTIDE SEQUENCE</scope>
</reference>
<dbReference type="Proteomes" id="UP000030645">
    <property type="component" value="Unassembled WGS sequence"/>
</dbReference>
<feature type="region of interest" description="Disordered" evidence="1">
    <location>
        <begin position="46"/>
        <end position="82"/>
    </location>
</feature>
<name>W9SML6_9ROSA</name>
<proteinExistence type="predicted"/>